<protein>
    <recommendedName>
        <fullName evidence="4">beta-glucosidase</fullName>
        <ecNumber evidence="4">3.2.1.21</ecNumber>
    </recommendedName>
</protein>
<dbReference type="InterPro" id="IPR036962">
    <property type="entry name" value="Glyco_hydro_3_N_sf"/>
</dbReference>
<evidence type="ECO:0000256" key="4">
    <source>
        <dbReference type="ARBA" id="ARBA00012744"/>
    </source>
</evidence>
<dbReference type="Pfam" id="PF14310">
    <property type="entry name" value="Fn3-like"/>
    <property type="match status" value="1"/>
</dbReference>
<dbReference type="Proteomes" id="UP000722485">
    <property type="component" value="Unassembled WGS sequence"/>
</dbReference>
<dbReference type="EMBL" id="JAANBB010000160">
    <property type="protein sequence ID" value="KAF7548054.1"/>
    <property type="molecule type" value="Genomic_DNA"/>
</dbReference>
<dbReference type="FunFam" id="2.60.40.10:FF:000495">
    <property type="entry name" value="Periplasmic beta-glucosidase"/>
    <property type="match status" value="1"/>
</dbReference>
<dbReference type="Gene3D" id="2.60.40.10">
    <property type="entry name" value="Immunoglobulins"/>
    <property type="match status" value="1"/>
</dbReference>
<keyword evidence="7" id="KW-0119">Carbohydrate metabolism</keyword>
<keyword evidence="10" id="KW-0732">Signal</keyword>
<comment type="similarity">
    <text evidence="3">Belongs to the glycosyl hydrolase 3 family.</text>
</comment>
<dbReference type="Pfam" id="PF00933">
    <property type="entry name" value="Glyco_hydro_3"/>
    <property type="match status" value="1"/>
</dbReference>
<keyword evidence="9" id="KW-0624">Polysaccharide degradation</keyword>
<keyword evidence="6" id="KW-0325">Glycoprotein</keyword>
<dbReference type="AlphaFoldDB" id="A0A9P5H9A9"/>
<feature type="signal peptide" evidence="10">
    <location>
        <begin position="1"/>
        <end position="18"/>
    </location>
</feature>
<evidence type="ECO:0000256" key="8">
    <source>
        <dbReference type="ARBA" id="ARBA00023295"/>
    </source>
</evidence>
<dbReference type="Gene3D" id="3.20.20.300">
    <property type="entry name" value="Glycoside hydrolase, family 3, N-terminal domain"/>
    <property type="match status" value="1"/>
</dbReference>
<reference evidence="12" key="1">
    <citation type="submission" date="2020-03" db="EMBL/GenBank/DDBJ databases">
        <title>Draft Genome Sequence of Cylindrodendrum hubeiense.</title>
        <authorList>
            <person name="Buettner E."/>
            <person name="Kellner H."/>
        </authorList>
    </citation>
    <scope>NUCLEOTIDE SEQUENCE</scope>
    <source>
        <strain evidence="12">IHI 201604</strain>
    </source>
</reference>
<gene>
    <name evidence="12" type="ORF">G7Z17_g7306</name>
</gene>
<organism evidence="12 13">
    <name type="scientific">Cylindrodendrum hubeiense</name>
    <dbReference type="NCBI Taxonomy" id="595255"/>
    <lineage>
        <taxon>Eukaryota</taxon>
        <taxon>Fungi</taxon>
        <taxon>Dikarya</taxon>
        <taxon>Ascomycota</taxon>
        <taxon>Pezizomycotina</taxon>
        <taxon>Sordariomycetes</taxon>
        <taxon>Hypocreomycetidae</taxon>
        <taxon>Hypocreales</taxon>
        <taxon>Nectriaceae</taxon>
        <taxon>Cylindrodendrum</taxon>
    </lineage>
</organism>
<comment type="pathway">
    <text evidence="2">Glycan metabolism; cellulose degradation.</text>
</comment>
<dbReference type="SMART" id="SM01217">
    <property type="entry name" value="Fn3_like"/>
    <property type="match status" value="1"/>
</dbReference>
<dbReference type="InterPro" id="IPR013783">
    <property type="entry name" value="Ig-like_fold"/>
</dbReference>
<dbReference type="EC" id="3.2.1.21" evidence="4"/>
<dbReference type="SUPFAM" id="SSF52279">
    <property type="entry name" value="Beta-D-glucan exohydrolase, C-terminal domain"/>
    <property type="match status" value="1"/>
</dbReference>
<evidence type="ECO:0000256" key="9">
    <source>
        <dbReference type="ARBA" id="ARBA00023326"/>
    </source>
</evidence>
<evidence type="ECO:0000256" key="3">
    <source>
        <dbReference type="ARBA" id="ARBA00005336"/>
    </source>
</evidence>
<dbReference type="SUPFAM" id="SSF51445">
    <property type="entry name" value="(Trans)glycosidases"/>
    <property type="match status" value="1"/>
</dbReference>
<evidence type="ECO:0000313" key="12">
    <source>
        <dbReference type="EMBL" id="KAF7548054.1"/>
    </source>
</evidence>
<dbReference type="PANTHER" id="PTHR42715:SF10">
    <property type="entry name" value="BETA-GLUCOSIDASE"/>
    <property type="match status" value="1"/>
</dbReference>
<dbReference type="Pfam" id="PF01915">
    <property type="entry name" value="Glyco_hydro_3_C"/>
    <property type="match status" value="1"/>
</dbReference>
<name>A0A9P5H9A9_9HYPO</name>
<evidence type="ECO:0000256" key="6">
    <source>
        <dbReference type="ARBA" id="ARBA00023180"/>
    </source>
</evidence>
<dbReference type="InterPro" id="IPR026891">
    <property type="entry name" value="Fn3-like"/>
</dbReference>
<feature type="chain" id="PRO_5040290659" description="beta-glucosidase" evidence="10">
    <location>
        <begin position="19"/>
        <end position="703"/>
    </location>
</feature>
<dbReference type="InterPro" id="IPR017853">
    <property type="entry name" value="GH"/>
</dbReference>
<evidence type="ECO:0000256" key="5">
    <source>
        <dbReference type="ARBA" id="ARBA00022801"/>
    </source>
</evidence>
<accession>A0A9P5H9A9</accession>
<dbReference type="InterPro" id="IPR036881">
    <property type="entry name" value="Glyco_hydro_3_C_sf"/>
</dbReference>
<sequence length="703" mass="75336">MELYLLILVLFAIGSAQAASNSADGALCGKAVPKSATYLKPKASRDKRIQDLLSRMCWDEKVAQLGGVGGLLSQNSSLNVQDYREKAQLHNGTISPGSYLNYAEEAVPVLSDLIVASKKEHRLGIPYVHIADAVNGPTLRGTTLFPSTLSMGMSWNLPLYTKVAEVLRDELVACGINWVLSPEVDVARDPRNGRIGEMYGEDPWLNSEYAAAYISTMQEEDSDGFMKVATTIKHYLYGTSIGGVNQASMLGGVNHIYNILALPYINVFKKVTPATTNLNDAGIKSLAAGVQLELAIGFPTAFESLAGNQTVAGVVQNVNEAVTRILELKFKLGLFDKSLEADAKALKESIVLLKNDGVLPLDSVKKVAVLGPLADVINTGTYAAWTNKENGNNTLLDAIKAEYGEENVNHIQGVRIVDTDGADIDTAVAAAEEAGLAIVALGSVAVGWEDSLVGYRTDGEGNTHASLKLPGLQEQLLEAITATGVPTILVLTGGQAFELHDSAQDAQAILHVFHSGEETGRALVNITTGRVNPSGKLTLTFPARSEINPVYYNREQSDWQGAGAIQFPYLEKNYIYPFGYGLSYTTFEFSGASLDKSSYGTKDKVTLTVKVSNTGKVDGQEVVQVYFRQKVAPLSLPVKRLIGFSKVLVSAGSSKTVKISIPVQDLGYWLDGKYKVDKGTYQLFVGDSSADSSLSSALTAVVA</sequence>
<comment type="caution">
    <text evidence="12">The sequence shown here is derived from an EMBL/GenBank/DDBJ whole genome shotgun (WGS) entry which is preliminary data.</text>
</comment>
<evidence type="ECO:0000313" key="13">
    <source>
        <dbReference type="Proteomes" id="UP000722485"/>
    </source>
</evidence>
<keyword evidence="13" id="KW-1185">Reference proteome</keyword>
<dbReference type="GO" id="GO:0000272">
    <property type="term" value="P:polysaccharide catabolic process"/>
    <property type="evidence" value="ECO:0007669"/>
    <property type="project" value="UniProtKB-KW"/>
</dbReference>
<comment type="catalytic activity">
    <reaction evidence="1">
        <text>Hydrolysis of terminal, non-reducing beta-D-glucosyl residues with release of beta-D-glucose.</text>
        <dbReference type="EC" id="3.2.1.21"/>
    </reaction>
</comment>
<keyword evidence="5" id="KW-0378">Hydrolase</keyword>
<feature type="domain" description="Fibronectin type III-like" evidence="11">
    <location>
        <begin position="621"/>
        <end position="689"/>
    </location>
</feature>
<dbReference type="OrthoDB" id="2123594at2759"/>
<dbReference type="InterPro" id="IPR050288">
    <property type="entry name" value="Cellulose_deg_GH3"/>
</dbReference>
<keyword evidence="8" id="KW-0326">Glycosidase</keyword>
<evidence type="ECO:0000259" key="11">
    <source>
        <dbReference type="SMART" id="SM01217"/>
    </source>
</evidence>
<dbReference type="Gene3D" id="3.40.50.1700">
    <property type="entry name" value="Glycoside hydrolase family 3 C-terminal domain"/>
    <property type="match status" value="1"/>
</dbReference>
<evidence type="ECO:0000256" key="1">
    <source>
        <dbReference type="ARBA" id="ARBA00000448"/>
    </source>
</evidence>
<evidence type="ECO:0000256" key="2">
    <source>
        <dbReference type="ARBA" id="ARBA00004987"/>
    </source>
</evidence>
<dbReference type="InterPro" id="IPR002772">
    <property type="entry name" value="Glyco_hydro_3_C"/>
</dbReference>
<dbReference type="PRINTS" id="PR00133">
    <property type="entry name" value="GLHYDRLASE3"/>
</dbReference>
<dbReference type="GO" id="GO:0008422">
    <property type="term" value="F:beta-glucosidase activity"/>
    <property type="evidence" value="ECO:0007669"/>
    <property type="project" value="UniProtKB-EC"/>
</dbReference>
<evidence type="ECO:0000256" key="7">
    <source>
        <dbReference type="ARBA" id="ARBA00023277"/>
    </source>
</evidence>
<dbReference type="PANTHER" id="PTHR42715">
    <property type="entry name" value="BETA-GLUCOSIDASE"/>
    <property type="match status" value="1"/>
</dbReference>
<dbReference type="InterPro" id="IPR001764">
    <property type="entry name" value="Glyco_hydro_3_N"/>
</dbReference>
<evidence type="ECO:0000256" key="10">
    <source>
        <dbReference type="SAM" id="SignalP"/>
    </source>
</evidence>
<proteinExistence type="inferred from homology"/>